<feature type="domain" description="Glycosyl transferase CAP10" evidence="2">
    <location>
        <begin position="207"/>
        <end position="455"/>
    </location>
</feature>
<feature type="transmembrane region" description="Helical" evidence="1">
    <location>
        <begin position="29"/>
        <end position="47"/>
    </location>
</feature>
<dbReference type="InterPro" id="IPR006598">
    <property type="entry name" value="CAP10"/>
</dbReference>
<keyword evidence="1" id="KW-1133">Transmembrane helix</keyword>
<dbReference type="InterPro" id="IPR051091">
    <property type="entry name" value="O-Glucosyltr/Glycosyltrsf_90"/>
</dbReference>
<dbReference type="Proteomes" id="UP001370490">
    <property type="component" value="Unassembled WGS sequence"/>
</dbReference>
<keyword evidence="1" id="KW-0472">Membrane</keyword>
<protein>
    <submittedName>
        <fullName evidence="3">Glycosyl transferase CAP10 domain</fullName>
    </submittedName>
</protein>
<dbReference type="EMBL" id="JBAMMX010000022">
    <property type="protein sequence ID" value="KAK6918396.1"/>
    <property type="molecule type" value="Genomic_DNA"/>
</dbReference>
<sequence>MDMTLEENDKHEDEEVRGFVWHGTLKKELYTTVFLFFIILSIGAFISSQQNNSVSTTYTFISFSLAKGVEGYTTFAWSIISGASFQRGIFPHGRSPNKPQKQIEYPLNCTAWNMSKPCPNNYPTKFKTKKSTAKCPDYFRWIHVDLKPWKKTGITRDMVERGKNAASIRIVIVKGKLYTEKYKGVYQTRDVFTIWGILQLMRMYPGKLPDLDMMFECNDVPVISASNYQGTNATSPPALFHYCGDDKTLDIVFPDWSFWGWPEINIKPWDPLREDLKEGNNMSKWMDREPYAYWKGNTRMGNRKQLMWCNPNDKEDWNARIFHHNWHDEERKGFRNSNLARQCNYRYKIYAEGIAWSVSSKYILACDSVALFIKPRFYDFFTRGLVPLKHYWPINENDKCRSIKFAVNWGNNHSKKAQEIGKMGSKFIEESLTMNFVYDYMFHLLYRYAKLLKYKPRVPPNAVEVCSESVACTSQGLEQHFKMETAVKRPALSSPCVMPKPFKPKELKAFLKKKEAIIKQVETLEEIGNVEKEFQLGKN</sequence>
<gene>
    <name evidence="3" type="ORF">RJ641_016818</name>
</gene>
<proteinExistence type="predicted"/>
<evidence type="ECO:0000259" key="2">
    <source>
        <dbReference type="SMART" id="SM00672"/>
    </source>
</evidence>
<dbReference type="PANTHER" id="PTHR12203">
    <property type="entry name" value="KDEL LYS-ASP-GLU-LEU CONTAINING - RELATED"/>
    <property type="match status" value="1"/>
</dbReference>
<dbReference type="PANTHER" id="PTHR12203:SF108">
    <property type="entry name" value="O-GLUCOSYLTRANSFERASE RUMI HOMOLOG"/>
    <property type="match status" value="1"/>
</dbReference>
<evidence type="ECO:0000313" key="3">
    <source>
        <dbReference type="EMBL" id="KAK6918396.1"/>
    </source>
</evidence>
<keyword evidence="3" id="KW-0808">Transferase</keyword>
<dbReference type="SMART" id="SM00672">
    <property type="entry name" value="CAP10"/>
    <property type="match status" value="1"/>
</dbReference>
<evidence type="ECO:0000256" key="1">
    <source>
        <dbReference type="SAM" id="Phobius"/>
    </source>
</evidence>
<name>A0AAN8UUN2_9MAGN</name>
<accession>A0AAN8UUN2</accession>
<dbReference type="GO" id="GO:0016740">
    <property type="term" value="F:transferase activity"/>
    <property type="evidence" value="ECO:0007669"/>
    <property type="project" value="UniProtKB-KW"/>
</dbReference>
<keyword evidence="4" id="KW-1185">Reference proteome</keyword>
<organism evidence="3 4">
    <name type="scientific">Dillenia turbinata</name>
    <dbReference type="NCBI Taxonomy" id="194707"/>
    <lineage>
        <taxon>Eukaryota</taxon>
        <taxon>Viridiplantae</taxon>
        <taxon>Streptophyta</taxon>
        <taxon>Embryophyta</taxon>
        <taxon>Tracheophyta</taxon>
        <taxon>Spermatophyta</taxon>
        <taxon>Magnoliopsida</taxon>
        <taxon>eudicotyledons</taxon>
        <taxon>Gunneridae</taxon>
        <taxon>Pentapetalae</taxon>
        <taxon>Dilleniales</taxon>
        <taxon>Dilleniaceae</taxon>
        <taxon>Dillenia</taxon>
    </lineage>
</organism>
<reference evidence="3 4" key="1">
    <citation type="submission" date="2023-12" db="EMBL/GenBank/DDBJ databases">
        <title>A high-quality genome assembly for Dillenia turbinata (Dilleniales).</title>
        <authorList>
            <person name="Chanderbali A."/>
        </authorList>
    </citation>
    <scope>NUCLEOTIDE SEQUENCE [LARGE SCALE GENOMIC DNA]</scope>
    <source>
        <strain evidence="3">LSX21</strain>
        <tissue evidence="3">Leaf</tissue>
    </source>
</reference>
<evidence type="ECO:0000313" key="4">
    <source>
        <dbReference type="Proteomes" id="UP001370490"/>
    </source>
</evidence>
<dbReference type="AlphaFoldDB" id="A0AAN8UUN2"/>
<keyword evidence="1" id="KW-0812">Transmembrane</keyword>
<dbReference type="Pfam" id="PF05686">
    <property type="entry name" value="Glyco_transf_90"/>
    <property type="match status" value="1"/>
</dbReference>
<comment type="caution">
    <text evidence="3">The sequence shown here is derived from an EMBL/GenBank/DDBJ whole genome shotgun (WGS) entry which is preliminary data.</text>
</comment>